<evidence type="ECO:0000313" key="11">
    <source>
        <dbReference type="EMBL" id="MQL95885.1"/>
    </source>
</evidence>
<evidence type="ECO:0000256" key="5">
    <source>
        <dbReference type="ARBA" id="ARBA00022821"/>
    </source>
</evidence>
<dbReference type="Pfam" id="PF18052">
    <property type="entry name" value="Rx_N"/>
    <property type="match status" value="1"/>
</dbReference>
<dbReference type="Gene3D" id="3.40.50.300">
    <property type="entry name" value="P-loop containing nucleotide triphosphate hydrolases"/>
    <property type="match status" value="1"/>
</dbReference>
<dbReference type="Gene3D" id="3.80.10.10">
    <property type="entry name" value="Ribonuclease Inhibitor"/>
    <property type="match status" value="1"/>
</dbReference>
<dbReference type="Gene3D" id="1.20.5.4130">
    <property type="match status" value="1"/>
</dbReference>
<dbReference type="Pfam" id="PF25019">
    <property type="entry name" value="LRR_R13L1-DRL21"/>
    <property type="match status" value="1"/>
</dbReference>
<proteinExistence type="inferred from homology"/>
<dbReference type="GO" id="GO:0042742">
    <property type="term" value="P:defense response to bacterium"/>
    <property type="evidence" value="ECO:0007669"/>
    <property type="project" value="UniProtKB-ARBA"/>
</dbReference>
<dbReference type="GO" id="GO:0009626">
    <property type="term" value="P:plant-type hypersensitive response"/>
    <property type="evidence" value="ECO:0007669"/>
    <property type="project" value="UniProtKB-ARBA"/>
</dbReference>
<dbReference type="InterPro" id="IPR032675">
    <property type="entry name" value="LRR_dom_sf"/>
</dbReference>
<dbReference type="InterPro" id="IPR058922">
    <property type="entry name" value="WHD_DRP"/>
</dbReference>
<reference evidence="11" key="1">
    <citation type="submission" date="2017-07" db="EMBL/GenBank/DDBJ databases">
        <title>Taro Niue Genome Assembly and Annotation.</title>
        <authorList>
            <person name="Atibalentja N."/>
            <person name="Keating K."/>
            <person name="Fields C.J."/>
        </authorList>
    </citation>
    <scope>NUCLEOTIDE SEQUENCE</scope>
    <source>
        <strain evidence="11">Niue_2</strain>
        <tissue evidence="11">Leaf</tissue>
    </source>
</reference>
<dbReference type="InterPro" id="IPR002182">
    <property type="entry name" value="NB-ARC"/>
</dbReference>
<dbReference type="EMBL" id="NMUH01001849">
    <property type="protein sequence ID" value="MQL95885.1"/>
    <property type="molecule type" value="Genomic_DNA"/>
</dbReference>
<evidence type="ECO:0000259" key="10">
    <source>
        <dbReference type="Pfam" id="PF25019"/>
    </source>
</evidence>
<dbReference type="AlphaFoldDB" id="A0A843VIX4"/>
<dbReference type="InterPro" id="IPR027417">
    <property type="entry name" value="P-loop_NTPase"/>
</dbReference>
<name>A0A843VIX4_COLES</name>
<feature type="domain" description="R13L1/DRL21-like LRR repeat region" evidence="10">
    <location>
        <begin position="711"/>
        <end position="834"/>
    </location>
</feature>
<dbReference type="PANTHER" id="PTHR36766">
    <property type="entry name" value="PLANT BROAD-SPECTRUM MILDEW RESISTANCE PROTEIN RPW8"/>
    <property type="match status" value="1"/>
</dbReference>
<keyword evidence="3" id="KW-0677">Repeat</keyword>
<evidence type="ECO:0000256" key="1">
    <source>
        <dbReference type="ARBA" id="ARBA00008894"/>
    </source>
</evidence>
<comment type="similarity">
    <text evidence="1">Belongs to the disease resistance NB-LRR family.</text>
</comment>
<keyword evidence="2" id="KW-0433">Leucine-rich repeat</keyword>
<dbReference type="OrthoDB" id="639797at2759"/>
<evidence type="ECO:0000259" key="7">
    <source>
        <dbReference type="Pfam" id="PF00931"/>
    </source>
</evidence>
<keyword evidence="6" id="KW-0067">ATP-binding</keyword>
<dbReference type="Gene3D" id="1.10.10.10">
    <property type="entry name" value="Winged helix-like DNA-binding domain superfamily/Winged helix DNA-binding domain"/>
    <property type="match status" value="1"/>
</dbReference>
<evidence type="ECO:0000256" key="2">
    <source>
        <dbReference type="ARBA" id="ARBA00022614"/>
    </source>
</evidence>
<dbReference type="Pfam" id="PF23559">
    <property type="entry name" value="WHD_DRP"/>
    <property type="match status" value="1"/>
</dbReference>
<evidence type="ECO:0000259" key="8">
    <source>
        <dbReference type="Pfam" id="PF18052"/>
    </source>
</evidence>
<dbReference type="InterPro" id="IPR056789">
    <property type="entry name" value="LRR_R13L1-DRL21"/>
</dbReference>
<dbReference type="GO" id="GO:0005524">
    <property type="term" value="F:ATP binding"/>
    <property type="evidence" value="ECO:0007669"/>
    <property type="project" value="UniProtKB-KW"/>
</dbReference>
<keyword evidence="12" id="KW-1185">Reference proteome</keyword>
<evidence type="ECO:0000256" key="3">
    <source>
        <dbReference type="ARBA" id="ARBA00022737"/>
    </source>
</evidence>
<organism evidence="11 12">
    <name type="scientific">Colocasia esculenta</name>
    <name type="common">Wild taro</name>
    <name type="synonym">Arum esculentum</name>
    <dbReference type="NCBI Taxonomy" id="4460"/>
    <lineage>
        <taxon>Eukaryota</taxon>
        <taxon>Viridiplantae</taxon>
        <taxon>Streptophyta</taxon>
        <taxon>Embryophyta</taxon>
        <taxon>Tracheophyta</taxon>
        <taxon>Spermatophyta</taxon>
        <taxon>Magnoliopsida</taxon>
        <taxon>Liliopsida</taxon>
        <taxon>Araceae</taxon>
        <taxon>Aroideae</taxon>
        <taxon>Colocasieae</taxon>
        <taxon>Colocasia</taxon>
    </lineage>
</organism>
<feature type="domain" description="NB-ARC" evidence="7">
    <location>
        <begin position="216"/>
        <end position="375"/>
    </location>
</feature>
<evidence type="ECO:0008006" key="13">
    <source>
        <dbReference type="Google" id="ProtNLM"/>
    </source>
</evidence>
<feature type="domain" description="Disease resistance protein winged helix" evidence="9">
    <location>
        <begin position="459"/>
        <end position="526"/>
    </location>
</feature>
<gene>
    <name evidence="11" type="ORF">Taro_028555</name>
</gene>
<dbReference type="InterPro" id="IPR042197">
    <property type="entry name" value="Apaf_helical"/>
</dbReference>
<dbReference type="FunFam" id="1.10.10.10:FF:000322">
    <property type="entry name" value="Probable disease resistance protein At1g63360"/>
    <property type="match status" value="1"/>
</dbReference>
<accession>A0A843VIX4</accession>
<dbReference type="SUPFAM" id="SSF52540">
    <property type="entry name" value="P-loop containing nucleoside triphosphate hydrolases"/>
    <property type="match status" value="1"/>
</dbReference>
<evidence type="ECO:0000256" key="6">
    <source>
        <dbReference type="ARBA" id="ARBA00022840"/>
    </source>
</evidence>
<dbReference type="SUPFAM" id="SSF52058">
    <property type="entry name" value="L domain-like"/>
    <property type="match status" value="1"/>
</dbReference>
<dbReference type="InterPro" id="IPR036388">
    <property type="entry name" value="WH-like_DNA-bd_sf"/>
</dbReference>
<dbReference type="PRINTS" id="PR00364">
    <property type="entry name" value="DISEASERSIST"/>
</dbReference>
<evidence type="ECO:0000259" key="9">
    <source>
        <dbReference type="Pfam" id="PF23559"/>
    </source>
</evidence>
<dbReference type="GO" id="GO:0002758">
    <property type="term" value="P:innate immune response-activating signaling pathway"/>
    <property type="evidence" value="ECO:0007669"/>
    <property type="project" value="UniProtKB-ARBA"/>
</dbReference>
<dbReference type="Gene3D" id="1.10.8.430">
    <property type="entry name" value="Helical domain of apoptotic protease-activating factors"/>
    <property type="match status" value="1"/>
</dbReference>
<sequence>MEEDNKSAVAQAVERFDANIGTLMPAASWVPPSSSTTPTNCDMISTIHVKARWLIRMLAWVRATLDDAEDMDITEESICDWLRELQEVADAAEDLLDELPPEELRLGFLGDGGWTAGSITELPRQRKMTSKMARRHDQRMEDIVWRFMKIKKPEQALELDYCKEQTDAESIYARRTTSSVIEEPHIVGRDEELAKIKLFLLSSDAEESKGSDDMDDHVSVMAIVGMGGLGKTTLAQLAYQDDQVNQHFQLKSWVCVSEDFDVVRLTKAMLQSLNEETRGLSELDPLHRKLLQKLKGQGRLLLVLDDVWEVDNLNIHSWNLLIAPLRNSSADTKIIMTTRSRKVSEMVSRNSTYDLGFLSPEHSLELFMQHAFEGRDPNLFQNLVVIGKEIARRCGGVPLAAKTLGGLLHTKDDKEWNKILKSEVWNAIINQEDSIIPILRLSYQHLPAPLKRCFRYCSLFPKDYVFDRNRIIHMWMAQDYIKANRRELMEDIGQRYIDNLLSRSFFQKYPRKPKRLQMHDLMHDLARCVSGDECYSMEGDKSRLFSSHVRHFSIIPPVHLRKSIISSIKDISEPKSFRSFLLPDKHHFYLIPDRELPSNSYIGMEHLRVLDLGGARFLNLPVSIDNLKHLRYLRISDFVNKLPTSVGSVYHLQTLDVGRVSELPDSMSNLINLRHLNSSSIIKYPVGIGKLTDLQTVPGFHVSPEHNHAKLGELKDMNNIRGQFAIKGLENLADVNEAKKACLDKKRNISSLRLEWDLQATSSYIDGEVLESLRPSVKLASLQIWGFKGPSYPSWLGDPSFSRLGTVKLEHCRKWISLPPFGQLPSLKSLYISEARAVEYIGSEFFSGGFPQLEELTLRKMDIWKSWSGAQEGECPKLKKLSVDTCPNLGSLSLTNLGALKDISICWCAKLPYMSEDVGQREAEHALGVFYHICRLTVKRCRNLTSVPSGTKEGDFPLLRKLNSEALSQVEGRCPISLLMQDKQWLSQST</sequence>
<comment type="caution">
    <text evidence="11">The sequence shown here is derived from an EMBL/GenBank/DDBJ whole genome shotgun (WGS) entry which is preliminary data.</text>
</comment>
<dbReference type="Pfam" id="PF00931">
    <property type="entry name" value="NB-ARC"/>
    <property type="match status" value="1"/>
</dbReference>
<dbReference type="PANTHER" id="PTHR36766:SF40">
    <property type="entry name" value="DISEASE RESISTANCE PROTEIN RGA3"/>
    <property type="match status" value="1"/>
</dbReference>
<dbReference type="Proteomes" id="UP000652761">
    <property type="component" value="Unassembled WGS sequence"/>
</dbReference>
<dbReference type="GO" id="GO:0043531">
    <property type="term" value="F:ADP binding"/>
    <property type="evidence" value="ECO:0007669"/>
    <property type="project" value="InterPro"/>
</dbReference>
<keyword evidence="5" id="KW-0611">Plant defense</keyword>
<evidence type="ECO:0000256" key="4">
    <source>
        <dbReference type="ARBA" id="ARBA00022741"/>
    </source>
</evidence>
<dbReference type="InterPro" id="IPR041118">
    <property type="entry name" value="Rx_N"/>
</dbReference>
<keyword evidence="4" id="KW-0547">Nucleotide-binding</keyword>
<feature type="domain" description="Disease resistance N-terminal" evidence="8">
    <location>
        <begin position="44"/>
        <end position="105"/>
    </location>
</feature>
<evidence type="ECO:0000313" key="12">
    <source>
        <dbReference type="Proteomes" id="UP000652761"/>
    </source>
</evidence>
<protein>
    <recommendedName>
        <fullName evidence="13">Disease resistance RPP13-like protein 1</fullName>
    </recommendedName>
</protein>